<gene>
    <name evidence="1" type="ORF">KCH_73670</name>
</gene>
<reference evidence="1 2" key="1">
    <citation type="submission" date="2014-05" db="EMBL/GenBank/DDBJ databases">
        <title>Draft Genome Sequence of Kitasatospora cheerisanensis KCTC 2395.</title>
        <authorList>
            <person name="Nam D.H."/>
        </authorList>
    </citation>
    <scope>NUCLEOTIDE SEQUENCE [LARGE SCALE GENOMIC DNA]</scope>
    <source>
        <strain evidence="1 2">KCTC 2395</strain>
    </source>
</reference>
<dbReference type="EMBL" id="JNBY01000159">
    <property type="protein sequence ID" value="KDN80877.1"/>
    <property type="molecule type" value="Genomic_DNA"/>
</dbReference>
<proteinExistence type="predicted"/>
<evidence type="ECO:0000313" key="2">
    <source>
        <dbReference type="Proteomes" id="UP000027178"/>
    </source>
</evidence>
<dbReference type="HOGENOM" id="CLU_3008297_0_0_11"/>
<dbReference type="Proteomes" id="UP000027178">
    <property type="component" value="Unassembled WGS sequence"/>
</dbReference>
<sequence>MQVGGGAGTAKTPRGARGLRRGWWFAEPVGFGGGQVVRGRLRGFAVGADCSGQLWL</sequence>
<evidence type="ECO:0000313" key="1">
    <source>
        <dbReference type="EMBL" id="KDN80877.1"/>
    </source>
</evidence>
<organism evidence="1 2">
    <name type="scientific">Kitasatospora cheerisanensis KCTC 2395</name>
    <dbReference type="NCBI Taxonomy" id="1348663"/>
    <lineage>
        <taxon>Bacteria</taxon>
        <taxon>Bacillati</taxon>
        <taxon>Actinomycetota</taxon>
        <taxon>Actinomycetes</taxon>
        <taxon>Kitasatosporales</taxon>
        <taxon>Streptomycetaceae</taxon>
        <taxon>Kitasatospora</taxon>
    </lineage>
</organism>
<protein>
    <submittedName>
        <fullName evidence="1">Uncharacterized protein</fullName>
    </submittedName>
</protein>
<keyword evidence="2" id="KW-1185">Reference proteome</keyword>
<comment type="caution">
    <text evidence="1">The sequence shown here is derived from an EMBL/GenBank/DDBJ whole genome shotgun (WGS) entry which is preliminary data.</text>
</comment>
<name>A0A066YI87_9ACTN</name>
<accession>A0A066YI87</accession>
<dbReference type="AlphaFoldDB" id="A0A066YI87"/>